<protein>
    <submittedName>
        <fullName evidence="1">Uncharacterized protein</fullName>
    </submittedName>
</protein>
<organism evidence="1 2">
    <name type="scientific">Vibrio owensii</name>
    <dbReference type="NCBI Taxonomy" id="696485"/>
    <lineage>
        <taxon>Bacteria</taxon>
        <taxon>Pseudomonadati</taxon>
        <taxon>Pseudomonadota</taxon>
        <taxon>Gammaproteobacteria</taxon>
        <taxon>Vibrionales</taxon>
        <taxon>Vibrionaceae</taxon>
        <taxon>Vibrio</taxon>
    </lineage>
</organism>
<reference evidence="1 2" key="1">
    <citation type="submission" date="2018-10" db="EMBL/GenBank/DDBJ databases">
        <title>Whole Genome of Vibrio owensii strain 170502, isolated from Acute Hepatopancreatic Necrosis Disease (AHPND) shrimp.</title>
        <authorList>
            <person name="Yan M."/>
            <person name="Wang X."/>
            <person name="Wang Y."/>
        </authorList>
    </citation>
    <scope>NUCLEOTIDE SEQUENCE [LARGE SCALE GENOMIC DNA]</scope>
    <source>
        <strain evidence="1 2">1700302</strain>
    </source>
</reference>
<keyword evidence="2" id="KW-1185">Reference proteome</keyword>
<dbReference type="Proteomes" id="UP000272136">
    <property type="component" value="Chromosome 2"/>
</dbReference>
<name>A0ABM6ZMZ4_9VIBR</name>
<proteinExistence type="predicted"/>
<gene>
    <name evidence="1" type="ORF">D0812_21790</name>
</gene>
<accession>A0ABM6ZMZ4</accession>
<evidence type="ECO:0000313" key="1">
    <source>
        <dbReference type="EMBL" id="AYO17022.1"/>
    </source>
</evidence>
<dbReference type="EMBL" id="CP033138">
    <property type="protein sequence ID" value="AYO17022.1"/>
    <property type="molecule type" value="Genomic_DNA"/>
</dbReference>
<evidence type="ECO:0000313" key="2">
    <source>
        <dbReference type="Proteomes" id="UP000272136"/>
    </source>
</evidence>
<sequence>MRYDGALLMISHSTERFFVRFVVIKMLKVTLLKVERCLVRAKLNQACLLLETLFDANADSILGSI</sequence>